<name>A0A975GDW0_9BACT</name>
<gene>
    <name evidence="2" type="ORF">GJV85_11825</name>
</gene>
<reference evidence="2" key="2">
    <citation type="submission" date="2021-04" db="EMBL/GenBank/DDBJ databases">
        <title>Isolation and characterization of a novel species of the genus Sulfurimonas.</title>
        <authorList>
            <person name="Fukui M."/>
        </authorList>
    </citation>
    <scope>NUCLEOTIDE SEQUENCE</scope>
    <source>
        <strain evidence="2">H1576</strain>
    </source>
</reference>
<proteinExistence type="predicted"/>
<evidence type="ECO:0008006" key="4">
    <source>
        <dbReference type="Google" id="ProtNLM"/>
    </source>
</evidence>
<dbReference type="AlphaFoldDB" id="A0A975GDW0"/>
<evidence type="ECO:0000313" key="3">
    <source>
        <dbReference type="Proteomes" id="UP000671852"/>
    </source>
</evidence>
<feature type="chain" id="PRO_5037331008" description="Transporter" evidence="1">
    <location>
        <begin position="21"/>
        <end position="283"/>
    </location>
</feature>
<accession>A0A975GDW0</accession>
<evidence type="ECO:0000313" key="2">
    <source>
        <dbReference type="EMBL" id="QSZ42773.1"/>
    </source>
</evidence>
<dbReference type="RefSeq" id="WP_207561584.1">
    <property type="nucleotide sequence ID" value="NZ_CP046072.1"/>
</dbReference>
<sequence>MNKIMKLVFASILMLTSLMAKDKGMDLPSSTPIEVFEMNENQIGIGYIQFNVKLSLEDAYFEDKIGDVDYDNKGIIVTLPANTSTMIGKMFELSYTAGVIDSKLKNGRFTDSGNIYNNSYEKNGFYLGIRPSFSVNIYDGDMFKLKNSTALHAIAYTLSGDFSVNNNNGLNYAYDETSYGVGVKPSTVLSGTFYPISNFGLSGFVGASTFLALDVNNYTNKSTSLDSDVEVGGYMSSIDPIYGFDVIFKGIFSDNDTFNLSSVFSQKNDEAGVETIVRYIFTY</sequence>
<feature type="signal peptide" evidence="1">
    <location>
        <begin position="1"/>
        <end position="20"/>
    </location>
</feature>
<protein>
    <recommendedName>
        <fullName evidence="4">Transporter</fullName>
    </recommendedName>
</protein>
<dbReference type="KEGG" id="saqt:GJV85_11825"/>
<organism evidence="2 3">
    <name type="scientific">Sulfurimonas aquatica</name>
    <dbReference type="NCBI Taxonomy" id="2672570"/>
    <lineage>
        <taxon>Bacteria</taxon>
        <taxon>Pseudomonadati</taxon>
        <taxon>Campylobacterota</taxon>
        <taxon>Epsilonproteobacteria</taxon>
        <taxon>Campylobacterales</taxon>
        <taxon>Sulfurimonadaceae</taxon>
        <taxon>Sulfurimonas</taxon>
    </lineage>
</organism>
<dbReference type="EMBL" id="CP046072">
    <property type="protein sequence ID" value="QSZ42773.1"/>
    <property type="molecule type" value="Genomic_DNA"/>
</dbReference>
<reference evidence="2" key="1">
    <citation type="submission" date="2019-11" db="EMBL/GenBank/DDBJ databases">
        <authorList>
            <person name="Kojima H."/>
        </authorList>
    </citation>
    <scope>NUCLEOTIDE SEQUENCE</scope>
    <source>
        <strain evidence="2">H1576</strain>
    </source>
</reference>
<evidence type="ECO:0000256" key="1">
    <source>
        <dbReference type="SAM" id="SignalP"/>
    </source>
</evidence>
<dbReference type="Proteomes" id="UP000671852">
    <property type="component" value="Chromosome"/>
</dbReference>
<keyword evidence="1" id="KW-0732">Signal</keyword>
<keyword evidence="3" id="KW-1185">Reference proteome</keyword>